<dbReference type="SUPFAM" id="SSF55811">
    <property type="entry name" value="Nudix"/>
    <property type="match status" value="1"/>
</dbReference>
<dbReference type="PANTHER" id="PTHR43046:SF16">
    <property type="entry name" value="ADP-RIBOSE PYROPHOSPHATASE YJHB-RELATED"/>
    <property type="match status" value="1"/>
</dbReference>
<dbReference type="InterPro" id="IPR015797">
    <property type="entry name" value="NUDIX_hydrolase-like_dom_sf"/>
</dbReference>
<dbReference type="InterPro" id="IPR000086">
    <property type="entry name" value="NUDIX_hydrolase_dom"/>
</dbReference>
<dbReference type="GO" id="GO:0016787">
    <property type="term" value="F:hydrolase activity"/>
    <property type="evidence" value="ECO:0007669"/>
    <property type="project" value="UniProtKB-KW"/>
</dbReference>
<evidence type="ECO:0000259" key="3">
    <source>
        <dbReference type="PROSITE" id="PS51462"/>
    </source>
</evidence>
<proteinExistence type="predicted"/>
<evidence type="ECO:0000313" key="5">
    <source>
        <dbReference type="Proteomes" id="UP000465810"/>
    </source>
</evidence>
<keyword evidence="2" id="KW-0378">Hydrolase</keyword>
<sequence>MFLLSRLPARLHRGFYRLAHGIRVRVWRLFRPRLDGVRVLAIDSTGRVLLVRHSYGTPRWMAPGGGLRPGEDPILAAGRELAEETGCRLSAARLLEVRSETLHGAVNIVRVVAGRCTGVPQPDGREIHAARFFAPGELPPDLPRSQRERLPSWLLAYASAAPFSEGR</sequence>
<accession>A0A7X4GJG6</accession>
<name>A0A7X4GJG6_9SPHN</name>
<dbReference type="InterPro" id="IPR020084">
    <property type="entry name" value="NUDIX_hydrolase_CS"/>
</dbReference>
<comment type="caution">
    <text evidence="4">The sequence shown here is derived from an EMBL/GenBank/DDBJ whole genome shotgun (WGS) entry which is preliminary data.</text>
</comment>
<dbReference type="PROSITE" id="PS51462">
    <property type="entry name" value="NUDIX"/>
    <property type="match status" value="1"/>
</dbReference>
<evidence type="ECO:0000256" key="1">
    <source>
        <dbReference type="ARBA" id="ARBA00001946"/>
    </source>
</evidence>
<evidence type="ECO:0000256" key="2">
    <source>
        <dbReference type="ARBA" id="ARBA00022801"/>
    </source>
</evidence>
<dbReference type="Pfam" id="PF00293">
    <property type="entry name" value="NUDIX"/>
    <property type="match status" value="1"/>
</dbReference>
<dbReference type="AlphaFoldDB" id="A0A7X4GJG6"/>
<dbReference type="PROSITE" id="PS00893">
    <property type="entry name" value="NUDIX_BOX"/>
    <property type="match status" value="1"/>
</dbReference>
<organism evidence="4 5">
    <name type="scientific">Novosphingobium silvae</name>
    <dbReference type="NCBI Taxonomy" id="2692619"/>
    <lineage>
        <taxon>Bacteria</taxon>
        <taxon>Pseudomonadati</taxon>
        <taxon>Pseudomonadota</taxon>
        <taxon>Alphaproteobacteria</taxon>
        <taxon>Sphingomonadales</taxon>
        <taxon>Sphingomonadaceae</taxon>
        <taxon>Novosphingobium</taxon>
    </lineage>
</organism>
<gene>
    <name evidence="4" type="ORF">GR702_18640</name>
</gene>
<comment type="cofactor">
    <cofactor evidence="1">
        <name>Mg(2+)</name>
        <dbReference type="ChEBI" id="CHEBI:18420"/>
    </cofactor>
</comment>
<feature type="domain" description="Nudix hydrolase" evidence="3">
    <location>
        <begin position="32"/>
        <end position="156"/>
    </location>
</feature>
<keyword evidence="5" id="KW-1185">Reference proteome</keyword>
<dbReference type="Gene3D" id="3.90.79.10">
    <property type="entry name" value="Nucleoside Triphosphate Pyrophosphohydrolase"/>
    <property type="match status" value="1"/>
</dbReference>
<dbReference type="Proteomes" id="UP000465810">
    <property type="component" value="Unassembled WGS sequence"/>
</dbReference>
<dbReference type="EMBL" id="WVTD01000020">
    <property type="protein sequence ID" value="MYL99780.1"/>
    <property type="molecule type" value="Genomic_DNA"/>
</dbReference>
<reference evidence="4 5" key="1">
    <citation type="submission" date="2019-12" db="EMBL/GenBank/DDBJ databases">
        <authorList>
            <person name="Feng G."/>
            <person name="Zhu H."/>
        </authorList>
    </citation>
    <scope>NUCLEOTIDE SEQUENCE [LARGE SCALE GENOMIC DNA]</scope>
    <source>
        <strain evidence="4 5">FGD1</strain>
    </source>
</reference>
<dbReference type="PANTHER" id="PTHR43046">
    <property type="entry name" value="GDP-MANNOSE MANNOSYL HYDROLASE"/>
    <property type="match status" value="1"/>
</dbReference>
<protein>
    <submittedName>
        <fullName evidence="4">NUDIX domain-containing protein</fullName>
    </submittedName>
</protein>
<evidence type="ECO:0000313" key="4">
    <source>
        <dbReference type="EMBL" id="MYL99780.1"/>
    </source>
</evidence>